<gene>
    <name evidence="1" type="ORF">B5J94_06725</name>
</gene>
<comment type="caution">
    <text evidence="1">The sequence shown here is derived from an EMBL/GenBank/DDBJ whole genome shotgun (WGS) entry which is preliminary data.</text>
</comment>
<reference evidence="2" key="1">
    <citation type="submission" date="2017-03" db="EMBL/GenBank/DDBJ databases">
        <title>Draft genome sequence of Moraxella equi CCUG 4950T type strain.</title>
        <authorList>
            <person name="Salva-Serra F."/>
            <person name="Engstrom-Jakobsson H."/>
            <person name="Thorell K."/>
            <person name="Jaen-Luchoro D."/>
            <person name="Gonzales-Siles L."/>
            <person name="Karlsson R."/>
            <person name="Yazdan S."/>
            <person name="Boulund F."/>
            <person name="Johnning A."/>
            <person name="Engstrand L."/>
            <person name="Kristiansson E."/>
            <person name="Moore E."/>
        </authorList>
    </citation>
    <scope>NUCLEOTIDE SEQUENCE [LARGE SCALE GENOMIC DNA]</scope>
    <source>
        <strain evidence="2">CCUG 4441</strain>
    </source>
</reference>
<accession>A0A1V4GVU9</accession>
<sequence length="141" mass="16183">MNKILIGIDAGDKTGFALSLNGTLRQAKTLSIIEAMEEVRKTALSAKRSTQEYEITVFIEDARKRKWVTGGREKLQGVGSVKRDCKIWEEFCKYHDINYELIAPKDNNTKLSDQTFKRMTGWTQRTSEHARDAVMLIWGRV</sequence>
<protein>
    <submittedName>
        <fullName evidence="1">Uncharacterized protein</fullName>
    </submittedName>
</protein>
<evidence type="ECO:0000313" key="1">
    <source>
        <dbReference type="EMBL" id="OPH36733.1"/>
    </source>
</evidence>
<evidence type="ECO:0000313" key="2">
    <source>
        <dbReference type="Proteomes" id="UP000191025"/>
    </source>
</evidence>
<dbReference type="AlphaFoldDB" id="A0A1V4GVU9"/>
<dbReference type="Proteomes" id="UP000191025">
    <property type="component" value="Unassembled WGS sequence"/>
</dbReference>
<organism evidence="1 2">
    <name type="scientific">Moraxella lacunata</name>
    <dbReference type="NCBI Taxonomy" id="477"/>
    <lineage>
        <taxon>Bacteria</taxon>
        <taxon>Pseudomonadati</taxon>
        <taxon>Pseudomonadota</taxon>
        <taxon>Gammaproteobacteria</taxon>
        <taxon>Moraxellales</taxon>
        <taxon>Moraxellaceae</taxon>
        <taxon>Moraxella</taxon>
    </lineage>
</organism>
<dbReference type="RefSeq" id="WP_062498436.1">
    <property type="nucleotide sequence ID" value="NZ_MXAN01000046.1"/>
</dbReference>
<dbReference type="EMBL" id="MXAN01000046">
    <property type="protein sequence ID" value="OPH36733.1"/>
    <property type="molecule type" value="Genomic_DNA"/>
</dbReference>
<proteinExistence type="predicted"/>
<name>A0A1V4GVU9_MORLA</name>